<feature type="transmembrane region" description="Helical" evidence="16">
    <location>
        <begin position="279"/>
        <end position="300"/>
    </location>
</feature>
<dbReference type="AlphaFoldDB" id="A7E1F0"/>
<dbReference type="Pfam" id="PF00662">
    <property type="entry name" value="Proton_antipo_N"/>
    <property type="match status" value="1"/>
</dbReference>
<evidence type="ECO:0000256" key="11">
    <source>
        <dbReference type="ARBA" id="ARBA00023027"/>
    </source>
</evidence>
<feature type="transmembrane region" description="Helical" evidence="16">
    <location>
        <begin position="39"/>
        <end position="60"/>
    </location>
</feature>
<dbReference type="PANTHER" id="PTHR42829">
    <property type="entry name" value="NADH-UBIQUINONE OXIDOREDUCTASE CHAIN 5"/>
    <property type="match status" value="1"/>
</dbReference>
<evidence type="ECO:0000256" key="6">
    <source>
        <dbReference type="ARBA" id="ARBA00022692"/>
    </source>
</evidence>
<comment type="subcellular location">
    <subcellularLocation>
        <location evidence="1">Mitochondrion inner membrane</location>
        <topology evidence="1">Multi-pass membrane protein</topology>
    </subcellularLocation>
</comment>
<geneLocation type="mitochondrion" evidence="20"/>
<dbReference type="InterPro" id="IPR001750">
    <property type="entry name" value="ND/Mrp_TM"/>
</dbReference>
<keyword evidence="13 16" id="KW-0496">Mitochondrion</keyword>
<dbReference type="InterPro" id="IPR018393">
    <property type="entry name" value="NADHpl_OxRdtase_5_subgr"/>
</dbReference>
<organism evidence="20">
    <name type="scientific">Pegasus volitans</name>
    <name type="common">longtail seamoth</name>
    <dbReference type="NCBI Taxonomy" id="215342"/>
    <lineage>
        <taxon>Eukaryota</taxon>
        <taxon>Metazoa</taxon>
        <taxon>Chordata</taxon>
        <taxon>Craniata</taxon>
        <taxon>Vertebrata</taxon>
        <taxon>Euteleostomi</taxon>
        <taxon>Actinopterygii</taxon>
        <taxon>Neopterygii</taxon>
        <taxon>Teleostei</taxon>
        <taxon>Neoteleostei</taxon>
        <taxon>Acanthomorphata</taxon>
        <taxon>Syngnathiaria</taxon>
        <taxon>Syngnathiformes</taxon>
        <taxon>Syngnathoidei</taxon>
        <taxon>Pegasidae</taxon>
        <taxon>Pegasus</taxon>
    </lineage>
</organism>
<feature type="domain" description="NADH dehydrogenase subunit 5 C-terminal" evidence="19">
    <location>
        <begin position="428"/>
        <end position="609"/>
    </location>
</feature>
<dbReference type="InterPro" id="IPR003945">
    <property type="entry name" value="NU5C-like"/>
</dbReference>
<evidence type="ECO:0000256" key="16">
    <source>
        <dbReference type="RuleBase" id="RU003404"/>
    </source>
</evidence>
<evidence type="ECO:0000256" key="3">
    <source>
        <dbReference type="ARBA" id="ARBA00021096"/>
    </source>
</evidence>
<evidence type="ECO:0000256" key="15">
    <source>
        <dbReference type="ARBA" id="ARBA00049551"/>
    </source>
</evidence>
<evidence type="ECO:0000256" key="13">
    <source>
        <dbReference type="ARBA" id="ARBA00023128"/>
    </source>
</evidence>
<evidence type="ECO:0000256" key="7">
    <source>
        <dbReference type="ARBA" id="ARBA00022792"/>
    </source>
</evidence>
<feature type="transmembrane region" description="Helical" evidence="16">
    <location>
        <begin position="594"/>
        <end position="611"/>
    </location>
</feature>
<dbReference type="Pfam" id="PF06455">
    <property type="entry name" value="NADH5_C"/>
    <property type="match status" value="1"/>
</dbReference>
<evidence type="ECO:0000256" key="9">
    <source>
        <dbReference type="ARBA" id="ARBA00022982"/>
    </source>
</evidence>
<name>A7E1F0_9TELE</name>
<feature type="transmembrane region" description="Helical" evidence="16">
    <location>
        <begin position="122"/>
        <end position="139"/>
    </location>
</feature>
<keyword evidence="4 16" id="KW-0813">Transport</keyword>
<dbReference type="NCBIfam" id="TIGR01974">
    <property type="entry name" value="NDH_I_L"/>
    <property type="match status" value="1"/>
</dbReference>
<dbReference type="CTD" id="4540"/>
<feature type="domain" description="NADH:quinone oxidoreductase/Mrp antiporter transmembrane" evidence="17">
    <location>
        <begin position="139"/>
        <end position="424"/>
    </location>
</feature>
<dbReference type="GO" id="GO:0042773">
    <property type="term" value="P:ATP synthesis coupled electron transport"/>
    <property type="evidence" value="ECO:0007669"/>
    <property type="project" value="InterPro"/>
</dbReference>
<evidence type="ECO:0000256" key="4">
    <source>
        <dbReference type="ARBA" id="ARBA00022448"/>
    </source>
</evidence>
<feature type="domain" description="NADH-Ubiquinone oxidoreductase (complex I) chain 5 N-terminal" evidence="18">
    <location>
        <begin position="73"/>
        <end position="123"/>
    </location>
</feature>
<dbReference type="GO" id="GO:0015990">
    <property type="term" value="P:electron transport coupled proton transport"/>
    <property type="evidence" value="ECO:0007669"/>
    <property type="project" value="TreeGrafter"/>
</dbReference>
<dbReference type="Pfam" id="PF00361">
    <property type="entry name" value="Proton_antipo_M"/>
    <property type="match status" value="1"/>
</dbReference>
<keyword evidence="8" id="KW-1278">Translocase</keyword>
<feature type="transmembrane region" description="Helical" evidence="16">
    <location>
        <begin position="462"/>
        <end position="479"/>
    </location>
</feature>
<dbReference type="EC" id="7.1.1.2" evidence="2 16"/>
<dbReference type="GeneID" id="5848845"/>
<dbReference type="GO" id="GO:0005743">
    <property type="term" value="C:mitochondrial inner membrane"/>
    <property type="evidence" value="ECO:0007669"/>
    <property type="project" value="UniProtKB-SubCell"/>
</dbReference>
<feature type="transmembrane region" description="Helical" evidence="16">
    <location>
        <begin position="331"/>
        <end position="353"/>
    </location>
</feature>
<keyword evidence="9" id="KW-0249">Electron transport</keyword>
<keyword evidence="6 16" id="KW-0812">Transmembrane</keyword>
<reference evidence="20" key="1">
    <citation type="journal article" date="2008" name="Mol. Phylogenet. Evol.">
        <title>Interrelationships of the 11 gasterosteiform families (sticklebacks, pipefishes, and their relatives): a new perspective based on whole mitogenome sequences from 75 higher teleosts.</title>
        <authorList>
            <person name="Kawahara R."/>
            <person name="Miya M."/>
            <person name="Mabuchi K."/>
            <person name="Lavoue S."/>
            <person name="Inoue J.G."/>
            <person name="Satoh T.P."/>
            <person name="Kawaguchi A."/>
            <person name="Nishida M."/>
        </authorList>
    </citation>
    <scope>NUCLEOTIDE SEQUENCE</scope>
</reference>
<comment type="catalytic activity">
    <reaction evidence="15 16">
        <text>a ubiquinone + NADH + 5 H(+)(in) = a ubiquinol + NAD(+) + 4 H(+)(out)</text>
        <dbReference type="Rhea" id="RHEA:29091"/>
        <dbReference type="Rhea" id="RHEA-COMP:9565"/>
        <dbReference type="Rhea" id="RHEA-COMP:9566"/>
        <dbReference type="ChEBI" id="CHEBI:15378"/>
        <dbReference type="ChEBI" id="CHEBI:16389"/>
        <dbReference type="ChEBI" id="CHEBI:17976"/>
        <dbReference type="ChEBI" id="CHEBI:57540"/>
        <dbReference type="ChEBI" id="CHEBI:57945"/>
        <dbReference type="EC" id="7.1.1.2"/>
    </reaction>
</comment>
<dbReference type="EMBL" id="AP005984">
    <property type="protein sequence ID" value="BAF74961.1"/>
    <property type="molecule type" value="Genomic_DNA"/>
</dbReference>
<evidence type="ECO:0000256" key="1">
    <source>
        <dbReference type="ARBA" id="ARBA00004448"/>
    </source>
</evidence>
<protein>
    <recommendedName>
        <fullName evidence="3 16">NADH-ubiquinone oxidoreductase chain 5</fullName>
        <ecNumber evidence="2 16">7.1.1.2</ecNumber>
    </recommendedName>
</protein>
<keyword evidence="12 16" id="KW-0830">Ubiquinone</keyword>
<feature type="transmembrane region" description="Helical" evidence="16">
    <location>
        <begin position="177"/>
        <end position="195"/>
    </location>
</feature>
<feature type="transmembrane region" description="Helical" evidence="16">
    <location>
        <begin position="89"/>
        <end position="110"/>
    </location>
</feature>
<dbReference type="InterPro" id="IPR001516">
    <property type="entry name" value="Proton_antipo_N"/>
</dbReference>
<evidence type="ECO:0000259" key="18">
    <source>
        <dbReference type="Pfam" id="PF00662"/>
    </source>
</evidence>
<evidence type="ECO:0000259" key="19">
    <source>
        <dbReference type="Pfam" id="PF06455"/>
    </source>
</evidence>
<evidence type="ECO:0000259" key="17">
    <source>
        <dbReference type="Pfam" id="PF00361"/>
    </source>
</evidence>
<dbReference type="PRINTS" id="PR01434">
    <property type="entry name" value="NADHDHGNASE5"/>
</dbReference>
<evidence type="ECO:0000256" key="2">
    <source>
        <dbReference type="ARBA" id="ARBA00012944"/>
    </source>
</evidence>
<keyword evidence="5" id="KW-0679">Respiratory chain</keyword>
<evidence type="ECO:0000256" key="14">
    <source>
        <dbReference type="ARBA" id="ARBA00023136"/>
    </source>
</evidence>
<evidence type="ECO:0000256" key="5">
    <source>
        <dbReference type="ARBA" id="ARBA00022660"/>
    </source>
</evidence>
<feature type="transmembrane region" description="Helical" evidence="16">
    <location>
        <begin position="307"/>
        <end position="325"/>
    </location>
</feature>
<sequence length="612" mass="67181">MHTTPLFMTSSLMIIFIILLFPVMSTLTPQKAQPTWALTHVKTAVMVAFAISLLPLALFLNEGIETIASTWTWMNTLMFNINISLKFDLYSIVFVPIALYVTWSILEFASWYMHADPQMNQFFKYLLIFLIAMIILVTANNLFQLFIGWEGVGIMSFLLIGWWYGRADANTAALQAVLYNRVGDVGLIMAMAWIATKMNSWELHQLFTLGTKQDMTLPLLGLILAATGKSAQFGLHPWLPSAMEGPTPVSALLHSSTMVVAGIFLLIRVSPLIEQNTLASTLCLCLGALTTVFTAICALTQNDIKKIVAFSTSSQLGLMMVTIGLNQPQLAFLHICTHAFFKAMLFLCSGSIIHSLNDEQDIRKMGGMHNLTPFTSSCLTIGSLALTGTPFLAGFFSKDAIIEALNTSHLNAWALVLTLIATSFTAVYSLRVVFFVSMGYPRFNALSPINENNPSVINPVKRLAWGSIVAGLIITTNLLPLKTPVMSMPAYMKLAAIAVTIAGLTTALDLAKMTNKQLKPTPSKTPHHFSNMLGFFPAITHRLLPKMNLVLGQTLASQMVDQTWLEKTGPQATVTANTPLSSYTSNAQQGAIKTYLMIFLLTLALACIILWT</sequence>
<gene>
    <name evidence="20" type="primary">ND5</name>
</gene>
<feature type="transmembrane region" description="Helical" evidence="16">
    <location>
        <begin position="6"/>
        <end position="27"/>
    </location>
</feature>
<comment type="function">
    <text evidence="16">Core subunit of the mitochondrial membrane respiratory chain NADH dehydrogenase (Complex I) which catalyzes electron transfer from NADH through the respiratory chain, using ubiquinone as an electron acceptor. Essential for the catalytic activity and assembly of complex I.</text>
</comment>
<evidence type="ECO:0000313" key="20">
    <source>
        <dbReference type="EMBL" id="BAF74961.1"/>
    </source>
</evidence>
<dbReference type="InterPro" id="IPR010934">
    <property type="entry name" value="NADH_DH_su5_C"/>
</dbReference>
<keyword evidence="7" id="KW-0999">Mitochondrion inner membrane</keyword>
<feature type="transmembrane region" description="Helical" evidence="16">
    <location>
        <begin position="374"/>
        <end position="393"/>
    </location>
</feature>
<dbReference type="PANTHER" id="PTHR42829:SF2">
    <property type="entry name" value="NADH-UBIQUINONE OXIDOREDUCTASE CHAIN 5"/>
    <property type="match status" value="1"/>
</dbReference>
<evidence type="ECO:0000256" key="8">
    <source>
        <dbReference type="ARBA" id="ARBA00022967"/>
    </source>
</evidence>
<dbReference type="RefSeq" id="YP_001650824.1">
    <property type="nucleotide sequence ID" value="NC_010271.1"/>
</dbReference>
<keyword evidence="14 16" id="KW-0472">Membrane</keyword>
<evidence type="ECO:0000256" key="10">
    <source>
        <dbReference type="ARBA" id="ARBA00022989"/>
    </source>
</evidence>
<feature type="transmembrane region" description="Helical" evidence="16">
    <location>
        <begin position="413"/>
        <end position="441"/>
    </location>
</feature>
<accession>A7E1F0</accession>
<comment type="similarity">
    <text evidence="16">Belongs to the complex I subunit 5 family.</text>
</comment>
<feature type="transmembrane region" description="Helical" evidence="16">
    <location>
        <begin position="251"/>
        <end position="273"/>
    </location>
</feature>
<feature type="transmembrane region" description="Helical" evidence="16">
    <location>
        <begin position="215"/>
        <end position="239"/>
    </location>
</feature>
<feature type="transmembrane region" description="Helical" evidence="16">
    <location>
        <begin position="145"/>
        <end position="165"/>
    </location>
</feature>
<feature type="transmembrane region" description="Helical" evidence="16">
    <location>
        <begin position="491"/>
        <end position="511"/>
    </location>
</feature>
<evidence type="ECO:0000256" key="12">
    <source>
        <dbReference type="ARBA" id="ARBA00023075"/>
    </source>
</evidence>
<keyword evidence="11 16" id="KW-0520">NAD</keyword>
<dbReference type="GO" id="GO:0008137">
    <property type="term" value="F:NADH dehydrogenase (ubiquinone) activity"/>
    <property type="evidence" value="ECO:0007669"/>
    <property type="project" value="UniProtKB-EC"/>
</dbReference>
<proteinExistence type="inferred from homology"/>
<dbReference type="GO" id="GO:0003954">
    <property type="term" value="F:NADH dehydrogenase activity"/>
    <property type="evidence" value="ECO:0007669"/>
    <property type="project" value="TreeGrafter"/>
</dbReference>
<keyword evidence="10 16" id="KW-1133">Transmembrane helix</keyword>